<dbReference type="EMBL" id="GHWJ01010686">
    <property type="protein sequence ID" value="NOV43423.1"/>
    <property type="molecule type" value="Transcribed_RNA"/>
</dbReference>
<name>A0A6M2DAT6_RHIMP</name>
<feature type="signal peptide" evidence="1">
    <location>
        <begin position="1"/>
        <end position="17"/>
    </location>
</feature>
<proteinExistence type="predicted"/>
<protein>
    <submittedName>
        <fullName evidence="2">Putative secreted protein</fullName>
    </submittedName>
</protein>
<dbReference type="AlphaFoldDB" id="A0A6M2DAT6"/>
<reference evidence="2" key="1">
    <citation type="submission" date="2019-09" db="EMBL/GenBank/DDBJ databases">
        <title>Organ-specific transcriptomic study of the physiology of the cattle tick, Rhipicephalus microplus.</title>
        <authorList>
            <person name="Tirloni L."/>
            <person name="Braz G."/>
            <person name="Gandara A.C.P."/>
            <person name="Sabadin G.A."/>
            <person name="da Silva R.M."/>
            <person name="Guizzo M.G."/>
            <person name="Machado J.A."/>
            <person name="Costa E.P."/>
            <person name="Gomes H.F."/>
            <person name="Moraes J."/>
            <person name="Mota M.B.S."/>
            <person name="Mesquita R.D."/>
            <person name="Alvarenga P.H."/>
            <person name="Alves F."/>
            <person name="Seixas A."/>
            <person name="da Fonseca R.N."/>
            <person name="Fogaca A."/>
            <person name="Logullo C."/>
            <person name="Tanaka A."/>
            <person name="Daffre S."/>
            <person name="Termignoni C."/>
            <person name="Vaz I.S.Jr."/>
            <person name="Oliveira P.L."/>
            <person name="Ribeiro J.M."/>
        </authorList>
    </citation>
    <scope>NUCLEOTIDE SEQUENCE</scope>
    <source>
        <strain evidence="2">Porto Alegre</strain>
    </source>
</reference>
<keyword evidence="1" id="KW-0732">Signal</keyword>
<feature type="chain" id="PRO_5027068108" evidence="1">
    <location>
        <begin position="18"/>
        <end position="74"/>
    </location>
</feature>
<sequence length="74" mass="8436">MLCFWHVRRFMLTKVDAVICVQCEKVHVAESGCYDLCATNYQACLPIISCRYWPISLARAMCRIIVHSGSACLH</sequence>
<accession>A0A6M2DAT6</accession>
<evidence type="ECO:0000313" key="2">
    <source>
        <dbReference type="EMBL" id="NOV43423.1"/>
    </source>
</evidence>
<organism evidence="2">
    <name type="scientific">Rhipicephalus microplus</name>
    <name type="common">Cattle tick</name>
    <name type="synonym">Boophilus microplus</name>
    <dbReference type="NCBI Taxonomy" id="6941"/>
    <lineage>
        <taxon>Eukaryota</taxon>
        <taxon>Metazoa</taxon>
        <taxon>Ecdysozoa</taxon>
        <taxon>Arthropoda</taxon>
        <taxon>Chelicerata</taxon>
        <taxon>Arachnida</taxon>
        <taxon>Acari</taxon>
        <taxon>Parasitiformes</taxon>
        <taxon>Ixodida</taxon>
        <taxon>Ixodoidea</taxon>
        <taxon>Ixodidae</taxon>
        <taxon>Rhipicephalinae</taxon>
        <taxon>Rhipicephalus</taxon>
        <taxon>Boophilus</taxon>
    </lineage>
</organism>
<evidence type="ECO:0000256" key="1">
    <source>
        <dbReference type="SAM" id="SignalP"/>
    </source>
</evidence>